<dbReference type="GO" id="GO:0005829">
    <property type="term" value="C:cytosol"/>
    <property type="evidence" value="ECO:0007669"/>
    <property type="project" value="TreeGrafter"/>
</dbReference>
<dbReference type="KEGG" id="psuu:Psuf_057520"/>
<reference evidence="4 5" key="2">
    <citation type="submission" date="2020-03" db="EMBL/GenBank/DDBJ databases">
        <authorList>
            <person name="Ichikawa N."/>
            <person name="Kimura A."/>
            <person name="Kitahashi Y."/>
            <person name="Uohara A."/>
        </authorList>
    </citation>
    <scope>NUCLEOTIDE SEQUENCE [LARGE SCALE GENOMIC DNA]</scope>
    <source>
        <strain evidence="4 5">NBRC 105367</strain>
    </source>
</reference>
<evidence type="ECO:0000313" key="5">
    <source>
        <dbReference type="Proteomes" id="UP000503011"/>
    </source>
</evidence>
<evidence type="ECO:0000256" key="1">
    <source>
        <dbReference type="ARBA" id="ARBA00022679"/>
    </source>
</evidence>
<dbReference type="InterPro" id="IPR050861">
    <property type="entry name" value="Dihydroxyacetone_Kinase"/>
</dbReference>
<proteinExistence type="predicted"/>
<dbReference type="SUPFAM" id="SSF101473">
    <property type="entry name" value="DhaL-like"/>
    <property type="match status" value="1"/>
</dbReference>
<dbReference type="GO" id="GO:0004371">
    <property type="term" value="F:glycerone kinase activity"/>
    <property type="evidence" value="ECO:0007669"/>
    <property type="project" value="InterPro"/>
</dbReference>
<dbReference type="Pfam" id="PF02734">
    <property type="entry name" value="Dak2"/>
    <property type="match status" value="1"/>
</dbReference>
<dbReference type="PANTHER" id="PTHR28629">
    <property type="entry name" value="TRIOKINASE/FMN CYCLASE"/>
    <property type="match status" value="1"/>
</dbReference>
<dbReference type="Proteomes" id="UP000503011">
    <property type="component" value="Chromosome"/>
</dbReference>
<dbReference type="AlphaFoldDB" id="A0A6F8YQV4"/>
<dbReference type="InterPro" id="IPR012737">
    <property type="entry name" value="DhaK_L_YcgS"/>
</dbReference>
<gene>
    <name evidence="4" type="ORF">Psuf_057520</name>
</gene>
<evidence type="ECO:0000259" key="3">
    <source>
        <dbReference type="PROSITE" id="PS51480"/>
    </source>
</evidence>
<dbReference type="EMBL" id="AP022871">
    <property type="protein sequence ID" value="BCB88439.1"/>
    <property type="molecule type" value="Genomic_DNA"/>
</dbReference>
<dbReference type="GO" id="GO:0019563">
    <property type="term" value="P:glycerol catabolic process"/>
    <property type="evidence" value="ECO:0007669"/>
    <property type="project" value="TreeGrafter"/>
</dbReference>
<keyword evidence="2 4" id="KW-0418">Kinase</keyword>
<dbReference type="PANTHER" id="PTHR28629:SF4">
    <property type="entry name" value="TRIOKINASE_FMN CYCLASE"/>
    <property type="match status" value="1"/>
</dbReference>
<keyword evidence="5" id="KW-1185">Reference proteome</keyword>
<sequence length="205" mass="20486">MDVALARSWVTAIATAVTEQADYLTQLDSAIGDADHGVNLNRGFTAVVAALDTADPRTVGDVFVKTGTTLVSKVGGAAGPLYGTAFRAIGKALPAEGSTVDAAELGAALRAGLAAVQKLGAAVPGDKTIVDAYGPAVAAFEKAADDGLPAAARAAAEAAAEGMRATTGLHARKGRASYLGPRSVGHQDPGATSTWLIFQALADVT</sequence>
<dbReference type="InterPro" id="IPR036117">
    <property type="entry name" value="DhaL_dom_sf"/>
</dbReference>
<dbReference type="NCBIfam" id="TIGR02365">
    <property type="entry name" value="dha_L_ycgS"/>
    <property type="match status" value="1"/>
</dbReference>
<dbReference type="PROSITE" id="PS51480">
    <property type="entry name" value="DHAL"/>
    <property type="match status" value="1"/>
</dbReference>
<accession>A0A6F8YQV4</accession>
<evidence type="ECO:0000313" key="4">
    <source>
        <dbReference type="EMBL" id="BCB88439.1"/>
    </source>
</evidence>
<dbReference type="InterPro" id="IPR004007">
    <property type="entry name" value="DhaL_dom"/>
</dbReference>
<dbReference type="Gene3D" id="1.25.40.340">
    <property type="match status" value="1"/>
</dbReference>
<dbReference type="SMART" id="SM01120">
    <property type="entry name" value="Dak2"/>
    <property type="match status" value="1"/>
</dbReference>
<evidence type="ECO:0000256" key="2">
    <source>
        <dbReference type="ARBA" id="ARBA00022777"/>
    </source>
</evidence>
<protein>
    <submittedName>
        <fullName evidence="4">Dihydroxyacetone kinase subunit L</fullName>
    </submittedName>
</protein>
<dbReference type="RefSeq" id="WP_173159872.1">
    <property type="nucleotide sequence ID" value="NZ_AP022871.1"/>
</dbReference>
<organism evidence="4 5">
    <name type="scientific">Phytohabitans suffuscus</name>
    <dbReference type="NCBI Taxonomy" id="624315"/>
    <lineage>
        <taxon>Bacteria</taxon>
        <taxon>Bacillati</taxon>
        <taxon>Actinomycetota</taxon>
        <taxon>Actinomycetes</taxon>
        <taxon>Micromonosporales</taxon>
        <taxon>Micromonosporaceae</taxon>
    </lineage>
</organism>
<keyword evidence="1" id="KW-0808">Transferase</keyword>
<dbReference type="FunFam" id="1.25.40.340:FF:000002">
    <property type="entry name" value="Dihydroxyacetone kinase, L subunit"/>
    <property type="match status" value="1"/>
</dbReference>
<reference evidence="4 5" key="1">
    <citation type="submission" date="2020-03" db="EMBL/GenBank/DDBJ databases">
        <title>Whole genome shotgun sequence of Phytohabitans suffuscus NBRC 105367.</title>
        <authorList>
            <person name="Komaki H."/>
            <person name="Tamura T."/>
        </authorList>
    </citation>
    <scope>NUCLEOTIDE SEQUENCE [LARGE SCALE GENOMIC DNA]</scope>
    <source>
        <strain evidence="4 5">NBRC 105367</strain>
    </source>
</reference>
<feature type="domain" description="DhaL" evidence="3">
    <location>
        <begin position="4"/>
        <end position="203"/>
    </location>
</feature>
<name>A0A6F8YQV4_9ACTN</name>